<dbReference type="AlphaFoldDB" id="A0A9P4V147"/>
<dbReference type="CDD" id="cd19481">
    <property type="entry name" value="RecA-like_protease"/>
    <property type="match status" value="1"/>
</dbReference>
<dbReference type="PANTHER" id="PTHR46411">
    <property type="entry name" value="FAMILY ATPASE, PUTATIVE-RELATED"/>
    <property type="match status" value="1"/>
</dbReference>
<keyword evidence="3" id="KW-0378">Hydrolase</keyword>
<feature type="domain" description="AAA+ ATPase" evidence="2">
    <location>
        <begin position="469"/>
        <end position="593"/>
    </location>
</feature>
<organism evidence="3 4">
    <name type="scientific">Polyplosphaeria fusca</name>
    <dbReference type="NCBI Taxonomy" id="682080"/>
    <lineage>
        <taxon>Eukaryota</taxon>
        <taxon>Fungi</taxon>
        <taxon>Dikarya</taxon>
        <taxon>Ascomycota</taxon>
        <taxon>Pezizomycotina</taxon>
        <taxon>Dothideomycetes</taxon>
        <taxon>Pleosporomycetidae</taxon>
        <taxon>Pleosporales</taxon>
        <taxon>Tetraplosphaeriaceae</taxon>
        <taxon>Polyplosphaeria</taxon>
    </lineage>
</organism>
<dbReference type="InterPro" id="IPR027417">
    <property type="entry name" value="P-loop_NTPase"/>
</dbReference>
<feature type="compositionally biased region" description="Basic and acidic residues" evidence="1">
    <location>
        <begin position="359"/>
        <end position="378"/>
    </location>
</feature>
<dbReference type="GO" id="GO:0016887">
    <property type="term" value="F:ATP hydrolysis activity"/>
    <property type="evidence" value="ECO:0007669"/>
    <property type="project" value="InterPro"/>
</dbReference>
<evidence type="ECO:0000313" key="3">
    <source>
        <dbReference type="EMBL" id="KAF2731925.1"/>
    </source>
</evidence>
<dbReference type="EMBL" id="ML996186">
    <property type="protein sequence ID" value="KAF2731925.1"/>
    <property type="molecule type" value="Genomic_DNA"/>
</dbReference>
<dbReference type="SMART" id="SM00382">
    <property type="entry name" value="AAA"/>
    <property type="match status" value="1"/>
</dbReference>
<sequence>MSTDQYDRVYVQTATQPEAKKAIGTIATLEDLTEVENVYGDVQVTRPTAERWKDKKEADQDNGAAMTLRRRLLPNREVKSVKLEIRSSIIHEALETICGDSFWLSTRTSPIIINEPYFILFHYREDIREYATSSKRTEEEKRHMELLTTFMAGRFKRVEAEYVRLCSGKQITFSFTWALFRPGEEVLIHTDQYVECGIVQSLSIDKNRGWIIGTRSWDFNGSHFGPTEKITSIPSFEGQCDITSLSIYPFRFHSNEGGVGLRKELIERGRKWRSLLEVAHRNYHGLAWSNVETDPRSAPMPPTPDELVPVHISGRVILDYQTHFQENPSMGTYLSDHRTNRTEVKTKSDKDDKDENDEKDNKDAKDEKDEKDPSIDRFVIRPNDGTYELTDDQAILCPARVRGFALSDKRWAYFLVDRVTEIQWRMDAMQRLEVSPSAKATISALVEAHENYFAGTRPRLEDVIPGKGLGLVLLFAGAPGLGKTLTAEVVAEQNRKPLYSITSGELGVDPSGGDTRMRRIFDRAKAWNAYLLLDEADVFLAERDQNNLARNGMVAVFLRLIEYYEGVIFLTTNRIRAFDPAFESRIQLKLSYGALTAAKRANIWRNLLSDIKDNVSTSFFQGGEEGGKNDVMMRLGEKYLVNGREIKNMITTALALAMKEDVPLMERHLETIDNINKEWARAIQD</sequence>
<dbReference type="InterPro" id="IPR054289">
    <property type="entry name" value="DUF7025"/>
</dbReference>
<evidence type="ECO:0000313" key="4">
    <source>
        <dbReference type="Proteomes" id="UP000799444"/>
    </source>
</evidence>
<feature type="compositionally biased region" description="Basic and acidic residues" evidence="1">
    <location>
        <begin position="335"/>
        <end position="353"/>
    </location>
</feature>
<dbReference type="InterPro" id="IPR003593">
    <property type="entry name" value="AAA+_ATPase"/>
</dbReference>
<dbReference type="Proteomes" id="UP000799444">
    <property type="component" value="Unassembled WGS sequence"/>
</dbReference>
<dbReference type="PANTHER" id="PTHR46411:SF2">
    <property type="entry name" value="AAA+ ATPASE DOMAIN-CONTAINING PROTEIN"/>
    <property type="match status" value="1"/>
</dbReference>
<dbReference type="Pfam" id="PF22942">
    <property type="entry name" value="DUF7025"/>
    <property type="match status" value="1"/>
</dbReference>
<comment type="caution">
    <text evidence="3">The sequence shown here is derived from an EMBL/GenBank/DDBJ whole genome shotgun (WGS) entry which is preliminary data.</text>
</comment>
<reference evidence="3" key="1">
    <citation type="journal article" date="2020" name="Stud. Mycol.">
        <title>101 Dothideomycetes genomes: a test case for predicting lifestyles and emergence of pathogens.</title>
        <authorList>
            <person name="Haridas S."/>
            <person name="Albert R."/>
            <person name="Binder M."/>
            <person name="Bloem J."/>
            <person name="Labutti K."/>
            <person name="Salamov A."/>
            <person name="Andreopoulos B."/>
            <person name="Baker S."/>
            <person name="Barry K."/>
            <person name="Bills G."/>
            <person name="Bluhm B."/>
            <person name="Cannon C."/>
            <person name="Castanera R."/>
            <person name="Culley D."/>
            <person name="Daum C."/>
            <person name="Ezra D."/>
            <person name="Gonzalez J."/>
            <person name="Henrissat B."/>
            <person name="Kuo A."/>
            <person name="Liang C."/>
            <person name="Lipzen A."/>
            <person name="Lutzoni F."/>
            <person name="Magnuson J."/>
            <person name="Mondo S."/>
            <person name="Nolan M."/>
            <person name="Ohm R."/>
            <person name="Pangilinan J."/>
            <person name="Park H.-J."/>
            <person name="Ramirez L."/>
            <person name="Alfaro M."/>
            <person name="Sun H."/>
            <person name="Tritt A."/>
            <person name="Yoshinaga Y."/>
            <person name="Zwiers L.-H."/>
            <person name="Turgeon B."/>
            <person name="Goodwin S."/>
            <person name="Spatafora J."/>
            <person name="Crous P."/>
            <person name="Grigoriev I."/>
        </authorList>
    </citation>
    <scope>NUCLEOTIDE SEQUENCE</scope>
    <source>
        <strain evidence="3">CBS 125425</strain>
    </source>
</reference>
<gene>
    <name evidence="3" type="ORF">EJ04DRAFT_470966</name>
</gene>
<protein>
    <submittedName>
        <fullName evidence="3">P-loop containing nucleoside triphosphate hydrolase protein</fullName>
    </submittedName>
</protein>
<dbReference type="Pfam" id="PF00004">
    <property type="entry name" value="AAA"/>
    <property type="match status" value="1"/>
</dbReference>
<dbReference type="InterPro" id="IPR003959">
    <property type="entry name" value="ATPase_AAA_core"/>
</dbReference>
<accession>A0A9P4V147</accession>
<name>A0A9P4V147_9PLEO</name>
<feature type="region of interest" description="Disordered" evidence="1">
    <location>
        <begin position="328"/>
        <end position="378"/>
    </location>
</feature>
<evidence type="ECO:0000259" key="2">
    <source>
        <dbReference type="SMART" id="SM00382"/>
    </source>
</evidence>
<proteinExistence type="predicted"/>
<dbReference type="SUPFAM" id="SSF52540">
    <property type="entry name" value="P-loop containing nucleoside triphosphate hydrolases"/>
    <property type="match status" value="1"/>
</dbReference>
<dbReference type="Gene3D" id="3.40.50.300">
    <property type="entry name" value="P-loop containing nucleotide triphosphate hydrolases"/>
    <property type="match status" value="1"/>
</dbReference>
<dbReference type="GO" id="GO:0005524">
    <property type="term" value="F:ATP binding"/>
    <property type="evidence" value="ECO:0007669"/>
    <property type="project" value="InterPro"/>
</dbReference>
<evidence type="ECO:0000256" key="1">
    <source>
        <dbReference type="SAM" id="MobiDB-lite"/>
    </source>
</evidence>
<dbReference type="OrthoDB" id="10042665at2759"/>
<keyword evidence="4" id="KW-1185">Reference proteome</keyword>